<proteinExistence type="inferred from homology"/>
<dbReference type="InterPro" id="IPR033182">
    <property type="entry name" value="MIC26/MIC27_animal"/>
</dbReference>
<sequence length="110" mass="12315">MEQARCISQQFVNYYETAKVHSESTLEFLREESNLMPRVGAIGIGGLTGYVFGLRRGPVMRAIYSTLGATAIAALCYPKETEEYSQQGLSLTKKYIIITYHFLNGGNCFM</sequence>
<protein>
    <recommendedName>
        <fullName evidence="7">MICOS complex subunit</fullName>
    </recommendedName>
</protein>
<evidence type="ECO:0000313" key="8">
    <source>
        <dbReference type="EMBL" id="KAL1140812.1"/>
    </source>
</evidence>
<evidence type="ECO:0000256" key="3">
    <source>
        <dbReference type="ARBA" id="ARBA00022692"/>
    </source>
</evidence>
<evidence type="ECO:0000256" key="7">
    <source>
        <dbReference type="RuleBase" id="RU363021"/>
    </source>
</evidence>
<comment type="subcellular location">
    <subcellularLocation>
        <location evidence="7">Mitochondrion inner membrane</location>
    </subcellularLocation>
    <subcellularLocation>
        <location evidence="1">Mitochondrion membrane</location>
    </subcellularLocation>
</comment>
<dbReference type="AlphaFoldDB" id="A0ABD0ZAM2"/>
<keyword evidence="6" id="KW-0472">Membrane</keyword>
<organism evidence="8 9">
    <name type="scientific">Ranatra chinensis</name>
    <dbReference type="NCBI Taxonomy" id="642074"/>
    <lineage>
        <taxon>Eukaryota</taxon>
        <taxon>Metazoa</taxon>
        <taxon>Ecdysozoa</taxon>
        <taxon>Arthropoda</taxon>
        <taxon>Hexapoda</taxon>
        <taxon>Insecta</taxon>
        <taxon>Pterygota</taxon>
        <taxon>Neoptera</taxon>
        <taxon>Paraneoptera</taxon>
        <taxon>Hemiptera</taxon>
        <taxon>Heteroptera</taxon>
        <taxon>Panheteroptera</taxon>
        <taxon>Nepomorpha</taxon>
        <taxon>Nepidae</taxon>
        <taxon>Ranatrinae</taxon>
        <taxon>Ranatra</taxon>
    </lineage>
</organism>
<evidence type="ECO:0000256" key="5">
    <source>
        <dbReference type="ARBA" id="ARBA00023128"/>
    </source>
</evidence>
<dbReference type="Proteomes" id="UP001558652">
    <property type="component" value="Unassembled WGS sequence"/>
</dbReference>
<keyword evidence="7" id="KW-0999">Mitochondrion inner membrane</keyword>
<dbReference type="InterPro" id="IPR019166">
    <property type="entry name" value="MIC26/MIC27"/>
</dbReference>
<name>A0ABD0ZAM2_9HEMI</name>
<evidence type="ECO:0000256" key="6">
    <source>
        <dbReference type="ARBA" id="ARBA00023136"/>
    </source>
</evidence>
<gene>
    <name evidence="8" type="ORF">AAG570_000740</name>
</gene>
<evidence type="ECO:0000313" key="9">
    <source>
        <dbReference type="Proteomes" id="UP001558652"/>
    </source>
</evidence>
<comment type="function">
    <text evidence="7">Component of the MICOS complex, a large protein complex of the mitochondrial inner membrane that plays crucial roles in the maintenance of crista junctions, inner membrane architecture, and formation of contact sites to the outer membrane.</text>
</comment>
<dbReference type="EMBL" id="JBFDAA010000001">
    <property type="protein sequence ID" value="KAL1140812.1"/>
    <property type="molecule type" value="Genomic_DNA"/>
</dbReference>
<dbReference type="Pfam" id="PF09769">
    <property type="entry name" value="ApoO"/>
    <property type="match status" value="1"/>
</dbReference>
<keyword evidence="5 7" id="KW-0496">Mitochondrion</keyword>
<dbReference type="PANTHER" id="PTHR14564">
    <property type="entry name" value="MICOS COMPLEX SUBUNIT MIC26 / MIC27 FAMILY MEMBER"/>
    <property type="match status" value="1"/>
</dbReference>
<reference evidence="8 9" key="1">
    <citation type="submission" date="2024-07" db="EMBL/GenBank/DDBJ databases">
        <title>Chromosome-level genome assembly of the water stick insect Ranatra chinensis (Heteroptera: Nepidae).</title>
        <authorList>
            <person name="Liu X."/>
        </authorList>
    </citation>
    <scope>NUCLEOTIDE SEQUENCE [LARGE SCALE GENOMIC DNA]</scope>
    <source>
        <strain evidence="8">Cailab_2021Rc</strain>
        <tissue evidence="8">Muscle</tissue>
    </source>
</reference>
<keyword evidence="4" id="KW-1133">Transmembrane helix</keyword>
<keyword evidence="3" id="KW-0812">Transmembrane</keyword>
<comment type="subunit">
    <text evidence="7">Component of the mitochondrial contact site and cristae organizing system (MICOS) complex.</text>
</comment>
<comment type="caution">
    <text evidence="8">The sequence shown here is derived from an EMBL/GenBank/DDBJ whole genome shotgun (WGS) entry which is preliminary data.</text>
</comment>
<keyword evidence="9" id="KW-1185">Reference proteome</keyword>
<comment type="similarity">
    <text evidence="2">Belongs to the apolipoprotein O/MICOS complex subunit Mic27 family.</text>
</comment>
<dbReference type="GO" id="GO:0061617">
    <property type="term" value="C:MICOS complex"/>
    <property type="evidence" value="ECO:0007669"/>
    <property type="project" value="UniProtKB-UniRule"/>
</dbReference>
<evidence type="ECO:0000256" key="4">
    <source>
        <dbReference type="ARBA" id="ARBA00022989"/>
    </source>
</evidence>
<accession>A0ABD0ZAM2</accession>
<evidence type="ECO:0000256" key="2">
    <source>
        <dbReference type="ARBA" id="ARBA00010904"/>
    </source>
</evidence>
<evidence type="ECO:0000256" key="1">
    <source>
        <dbReference type="ARBA" id="ARBA00004325"/>
    </source>
</evidence>